<organism evidence="1 2">
    <name type="scientific">Cercospora zeae-maydis SCOH1-5</name>
    <dbReference type="NCBI Taxonomy" id="717836"/>
    <lineage>
        <taxon>Eukaryota</taxon>
        <taxon>Fungi</taxon>
        <taxon>Dikarya</taxon>
        <taxon>Ascomycota</taxon>
        <taxon>Pezizomycotina</taxon>
        <taxon>Dothideomycetes</taxon>
        <taxon>Dothideomycetidae</taxon>
        <taxon>Mycosphaerellales</taxon>
        <taxon>Mycosphaerellaceae</taxon>
        <taxon>Cercospora</taxon>
    </lineage>
</organism>
<dbReference type="OrthoDB" id="5271495at2759"/>
<name>A0A6A6FL33_9PEZI</name>
<dbReference type="Proteomes" id="UP000799539">
    <property type="component" value="Unassembled WGS sequence"/>
</dbReference>
<reference evidence="1" key="1">
    <citation type="journal article" date="2020" name="Stud. Mycol.">
        <title>101 Dothideomycetes genomes: a test case for predicting lifestyles and emergence of pathogens.</title>
        <authorList>
            <person name="Haridas S."/>
            <person name="Albert R."/>
            <person name="Binder M."/>
            <person name="Bloem J."/>
            <person name="Labutti K."/>
            <person name="Salamov A."/>
            <person name="Andreopoulos B."/>
            <person name="Baker S."/>
            <person name="Barry K."/>
            <person name="Bills G."/>
            <person name="Bluhm B."/>
            <person name="Cannon C."/>
            <person name="Castanera R."/>
            <person name="Culley D."/>
            <person name="Daum C."/>
            <person name="Ezra D."/>
            <person name="Gonzalez J."/>
            <person name="Henrissat B."/>
            <person name="Kuo A."/>
            <person name="Liang C."/>
            <person name="Lipzen A."/>
            <person name="Lutzoni F."/>
            <person name="Magnuson J."/>
            <person name="Mondo S."/>
            <person name="Nolan M."/>
            <person name="Ohm R."/>
            <person name="Pangilinan J."/>
            <person name="Park H.-J."/>
            <person name="Ramirez L."/>
            <person name="Alfaro M."/>
            <person name="Sun H."/>
            <person name="Tritt A."/>
            <person name="Yoshinaga Y."/>
            <person name="Zwiers L.-H."/>
            <person name="Turgeon B."/>
            <person name="Goodwin S."/>
            <person name="Spatafora J."/>
            <person name="Crous P."/>
            <person name="Grigoriev I."/>
        </authorList>
    </citation>
    <scope>NUCLEOTIDE SEQUENCE</scope>
    <source>
        <strain evidence="1">SCOH1-5</strain>
    </source>
</reference>
<evidence type="ECO:0000313" key="1">
    <source>
        <dbReference type="EMBL" id="KAF2214176.1"/>
    </source>
</evidence>
<dbReference type="EMBL" id="ML992669">
    <property type="protein sequence ID" value="KAF2214176.1"/>
    <property type="molecule type" value="Genomic_DNA"/>
</dbReference>
<dbReference type="Pfam" id="PF20174">
    <property type="entry name" value="DUF6540"/>
    <property type="match status" value="1"/>
</dbReference>
<keyword evidence="2" id="KW-1185">Reference proteome</keyword>
<protein>
    <submittedName>
        <fullName evidence="1">Uncharacterized protein</fullName>
    </submittedName>
</protein>
<dbReference type="AlphaFoldDB" id="A0A6A6FL33"/>
<evidence type="ECO:0000313" key="2">
    <source>
        <dbReference type="Proteomes" id="UP000799539"/>
    </source>
</evidence>
<proteinExistence type="predicted"/>
<dbReference type="InterPro" id="IPR046670">
    <property type="entry name" value="DUF6540"/>
</dbReference>
<accession>A0A6A6FL33</accession>
<gene>
    <name evidence="1" type="ORF">CERZMDRAFT_38615</name>
</gene>
<sequence length="148" mass="16316">MPNYALSIVVYGLGTDPNHRSHWAFAIHEIGAGVGALLHVSLLDLQRLIYQFDSRRDVVIRSRSSEGSFVVGLLRQEQVRQAIEIISGEPAPRDGVERCQDWVLRAVISLEAEEIVAPGTSNMISSLVGKPARVVAQAVGRRWTKTTE</sequence>